<proteinExistence type="inferred from homology"/>
<dbReference type="Proteomes" id="UP000824469">
    <property type="component" value="Unassembled WGS sequence"/>
</dbReference>
<accession>A0AA38GX59</accession>
<evidence type="ECO:0000256" key="4">
    <source>
        <dbReference type="ARBA" id="ARBA00022512"/>
    </source>
</evidence>
<dbReference type="PANTHER" id="PTHR31375">
    <property type="match status" value="1"/>
</dbReference>
<keyword evidence="10" id="KW-0325">Glycoprotein</keyword>
<dbReference type="InterPro" id="IPR000743">
    <property type="entry name" value="Glyco_hydro_28"/>
</dbReference>
<dbReference type="OMA" id="FIHITIL"/>
<evidence type="ECO:0000256" key="5">
    <source>
        <dbReference type="ARBA" id="ARBA00022525"/>
    </source>
</evidence>
<evidence type="ECO:0000256" key="10">
    <source>
        <dbReference type="ARBA" id="ARBA00023180"/>
    </source>
</evidence>
<comment type="similarity">
    <text evidence="2 18">Belongs to the glycosyl hydrolase 28 family.</text>
</comment>
<comment type="caution">
    <text evidence="20">The sequence shown here is derived from an EMBL/GenBank/DDBJ whole genome shotgun (WGS) entry which is preliminary data.</text>
</comment>
<dbReference type="PROSITE" id="PS00502">
    <property type="entry name" value="POLYGALACTURONASE"/>
    <property type="match status" value="1"/>
</dbReference>
<dbReference type="InterPro" id="IPR012334">
    <property type="entry name" value="Pectin_lyas_fold"/>
</dbReference>
<keyword evidence="21" id="KW-1185">Reference proteome</keyword>
<reference evidence="20 21" key="1">
    <citation type="journal article" date="2021" name="Nat. Plants">
        <title>The Taxus genome provides insights into paclitaxel biosynthesis.</title>
        <authorList>
            <person name="Xiong X."/>
            <person name="Gou J."/>
            <person name="Liao Q."/>
            <person name="Li Y."/>
            <person name="Zhou Q."/>
            <person name="Bi G."/>
            <person name="Li C."/>
            <person name="Du R."/>
            <person name="Wang X."/>
            <person name="Sun T."/>
            <person name="Guo L."/>
            <person name="Liang H."/>
            <person name="Lu P."/>
            <person name="Wu Y."/>
            <person name="Zhang Z."/>
            <person name="Ro D.K."/>
            <person name="Shang Y."/>
            <person name="Huang S."/>
            <person name="Yan J."/>
        </authorList>
    </citation>
    <scope>NUCLEOTIDE SEQUENCE [LARGE SCALE GENOMIC DNA]</scope>
    <source>
        <strain evidence="20">Ta-2019</strain>
    </source>
</reference>
<name>A0AA38GX59_TAXCH</name>
<dbReference type="GO" id="GO:0071555">
    <property type="term" value="P:cell wall organization"/>
    <property type="evidence" value="ECO:0007669"/>
    <property type="project" value="UniProtKB-KW"/>
</dbReference>
<evidence type="ECO:0000256" key="18">
    <source>
        <dbReference type="RuleBase" id="RU361169"/>
    </source>
</evidence>
<keyword evidence="12" id="KW-0961">Cell wall biogenesis/degradation</keyword>
<evidence type="ECO:0000256" key="13">
    <source>
        <dbReference type="ARBA" id="ARBA00033478"/>
    </source>
</evidence>
<keyword evidence="5" id="KW-0964">Secreted</keyword>
<evidence type="ECO:0000256" key="11">
    <source>
        <dbReference type="ARBA" id="ARBA00023295"/>
    </source>
</evidence>
<evidence type="ECO:0000256" key="14">
    <source>
        <dbReference type="ARBA" id="ARBA00034074"/>
    </source>
</evidence>
<dbReference type="GO" id="GO:0005975">
    <property type="term" value="P:carbohydrate metabolic process"/>
    <property type="evidence" value="ECO:0007669"/>
    <property type="project" value="InterPro"/>
</dbReference>
<evidence type="ECO:0000256" key="16">
    <source>
        <dbReference type="ARBA" id="ARBA00083621"/>
    </source>
</evidence>
<keyword evidence="4" id="KW-0134">Cell wall</keyword>
<comment type="catalytic activity">
    <reaction evidence="14">
        <text>(1,4-alpha-D-galacturonosyl)n+m + H2O = (1,4-alpha-D-galacturonosyl)n + (1,4-alpha-D-galacturonosyl)m.</text>
        <dbReference type="EC" id="3.2.1.15"/>
    </reaction>
</comment>
<keyword evidence="13" id="KW-0292">Fruit ripening</keyword>
<evidence type="ECO:0000256" key="7">
    <source>
        <dbReference type="ARBA" id="ARBA00022737"/>
    </source>
</evidence>
<dbReference type="InterPro" id="IPR006626">
    <property type="entry name" value="PbH1"/>
</dbReference>
<dbReference type="FunFam" id="2.160.20.10:FF:000032">
    <property type="entry name" value="Pectin lyase-like superfamily protein"/>
    <property type="match status" value="1"/>
</dbReference>
<feature type="signal peptide" evidence="19">
    <location>
        <begin position="1"/>
        <end position="23"/>
    </location>
</feature>
<keyword evidence="6 19" id="KW-0732">Signal</keyword>
<evidence type="ECO:0000313" key="21">
    <source>
        <dbReference type="Proteomes" id="UP000824469"/>
    </source>
</evidence>
<dbReference type="Pfam" id="PF00295">
    <property type="entry name" value="Glyco_hydro_28"/>
    <property type="match status" value="1"/>
</dbReference>
<evidence type="ECO:0000313" key="20">
    <source>
        <dbReference type="EMBL" id="KAH9328110.1"/>
    </source>
</evidence>
<feature type="non-terminal residue" evidence="20">
    <location>
        <position position="416"/>
    </location>
</feature>
<evidence type="ECO:0000256" key="19">
    <source>
        <dbReference type="SAM" id="SignalP"/>
    </source>
</evidence>
<gene>
    <name evidence="20" type="ORF">KI387_000218</name>
</gene>
<dbReference type="EMBL" id="JAHRHJ020000001">
    <property type="protein sequence ID" value="KAH9328110.1"/>
    <property type="molecule type" value="Genomic_DNA"/>
</dbReference>
<dbReference type="EC" id="3.2.1.15" evidence="3"/>
<evidence type="ECO:0000256" key="6">
    <source>
        <dbReference type="ARBA" id="ARBA00022729"/>
    </source>
</evidence>
<keyword evidence="7" id="KW-0677">Repeat</keyword>
<protein>
    <recommendedName>
        <fullName evidence="15">Polygalacturonase</fullName>
        <ecNumber evidence="3">3.2.1.15</ecNumber>
    </recommendedName>
    <alternativeName>
        <fullName evidence="16">Pectinase</fullName>
    </alternativeName>
</protein>
<dbReference type="Gene3D" id="2.160.20.10">
    <property type="entry name" value="Single-stranded right-handed beta-helix, Pectin lyase-like"/>
    <property type="match status" value="1"/>
</dbReference>
<evidence type="ECO:0000256" key="17">
    <source>
        <dbReference type="PROSITE-ProRule" id="PRU10052"/>
    </source>
</evidence>
<evidence type="ECO:0000256" key="2">
    <source>
        <dbReference type="ARBA" id="ARBA00008834"/>
    </source>
</evidence>
<evidence type="ECO:0000256" key="8">
    <source>
        <dbReference type="ARBA" id="ARBA00022801"/>
    </source>
</evidence>
<evidence type="ECO:0000256" key="15">
    <source>
        <dbReference type="ARBA" id="ARBA00070098"/>
    </source>
</evidence>
<evidence type="ECO:0000256" key="1">
    <source>
        <dbReference type="ARBA" id="ARBA00004191"/>
    </source>
</evidence>
<keyword evidence="9" id="KW-0865">Zymogen</keyword>
<dbReference type="GO" id="GO:0009835">
    <property type="term" value="P:fruit ripening"/>
    <property type="evidence" value="ECO:0007669"/>
    <property type="project" value="UniProtKB-KW"/>
</dbReference>
<dbReference type="InterPro" id="IPR011050">
    <property type="entry name" value="Pectin_lyase_fold/virulence"/>
</dbReference>
<comment type="subcellular location">
    <subcellularLocation>
        <location evidence="1">Secreted</location>
        <location evidence="1">Cell wall</location>
    </subcellularLocation>
</comment>
<sequence>MDANKLLQIIGALCLLILLCGDCEKHFKEDPLHIIAQKQVPSTQIISKMLEKYYTSVRTRESVTSFEDIGMKTSSDLLTDMLVSVDSFGAVGDGITDDTEAFEDAWNEACSSLFSVFFVPQEKMYLVKPINFSGPCLTPLTVQICGTIVAPKNPDVWEKTHSNHWLLFSGVNNLAVGGGGVINGRGQTWWAQSCKINKTNPCRSGPTAVRFESINNLQVSNLIIKNSQQFHLTFGNCFGVEANYLRVSSPKYSPNTDGIHITASKYVMVKNSIIGTGDDCISIVSDSFDIVVQNITCGPGHGISIGSLGKGNSEAEVSFVVVDSVYIHDTTNGLRIKTWQGGSGYARGITFQNIYMANVSYPIIIDQYYCDSPNKCPNQTSAVRVSEIGYFNIRGTSATEEAIRFACSESVPCENI</sequence>
<evidence type="ECO:0000256" key="12">
    <source>
        <dbReference type="ARBA" id="ARBA00023316"/>
    </source>
</evidence>
<dbReference type="SUPFAM" id="SSF51126">
    <property type="entry name" value="Pectin lyase-like"/>
    <property type="match status" value="1"/>
</dbReference>
<keyword evidence="11 18" id="KW-0326">Glycosidase</keyword>
<feature type="chain" id="PRO_5041448899" description="Polygalacturonase" evidence="19">
    <location>
        <begin position="24"/>
        <end position="416"/>
    </location>
</feature>
<organism evidence="20 21">
    <name type="scientific">Taxus chinensis</name>
    <name type="common">Chinese yew</name>
    <name type="synonym">Taxus wallichiana var. chinensis</name>
    <dbReference type="NCBI Taxonomy" id="29808"/>
    <lineage>
        <taxon>Eukaryota</taxon>
        <taxon>Viridiplantae</taxon>
        <taxon>Streptophyta</taxon>
        <taxon>Embryophyta</taxon>
        <taxon>Tracheophyta</taxon>
        <taxon>Spermatophyta</taxon>
        <taxon>Pinopsida</taxon>
        <taxon>Pinidae</taxon>
        <taxon>Conifers II</taxon>
        <taxon>Cupressales</taxon>
        <taxon>Taxaceae</taxon>
        <taxon>Taxus</taxon>
    </lineage>
</organism>
<evidence type="ECO:0000256" key="9">
    <source>
        <dbReference type="ARBA" id="ARBA00023145"/>
    </source>
</evidence>
<dbReference type="GO" id="GO:0004650">
    <property type="term" value="F:polygalacturonase activity"/>
    <property type="evidence" value="ECO:0007669"/>
    <property type="project" value="UniProtKB-EC"/>
</dbReference>
<dbReference type="AlphaFoldDB" id="A0AA38GX59"/>
<keyword evidence="8 18" id="KW-0378">Hydrolase</keyword>
<evidence type="ECO:0000256" key="3">
    <source>
        <dbReference type="ARBA" id="ARBA00012736"/>
    </source>
</evidence>
<dbReference type="SMART" id="SM00710">
    <property type="entry name" value="PbH1"/>
    <property type="match status" value="5"/>
</dbReference>
<feature type="active site" evidence="17">
    <location>
        <position position="301"/>
    </location>
</feature>